<sequence length="127" mass="14640">MYCCLCKSSEQDDVLYGEFLRKGKVSVHYYCLLLTTVMEQNGKDEEGIRGFLLPDILECAQKNANKKCTYCRQTGANIACCNMKCFRFFHTVCGAKNNARYTFHDTFQSFCHRHIDLPVDAQPHDPH</sequence>
<evidence type="ECO:0000313" key="1">
    <source>
        <dbReference type="EnsemblMetazoa" id="PPAI010286-PA"/>
    </source>
</evidence>
<dbReference type="VEuPathDB" id="VectorBase:PPAPM1_011659"/>
<keyword evidence="2" id="KW-1185">Reference proteome</keyword>
<dbReference type="InterPro" id="IPR013083">
    <property type="entry name" value="Znf_RING/FYVE/PHD"/>
</dbReference>
<dbReference type="VEuPathDB" id="VectorBase:PPAI010286"/>
<proteinExistence type="predicted"/>
<dbReference type="GO" id="GO:0005634">
    <property type="term" value="C:nucleus"/>
    <property type="evidence" value="ECO:0007669"/>
    <property type="project" value="TreeGrafter"/>
</dbReference>
<dbReference type="EMBL" id="AJVK01018085">
    <property type="status" value="NOT_ANNOTATED_CDS"/>
    <property type="molecule type" value="Genomic_DNA"/>
</dbReference>
<dbReference type="PROSITE" id="PS51805">
    <property type="entry name" value="EPHD"/>
    <property type="match status" value="1"/>
</dbReference>
<reference evidence="1" key="1">
    <citation type="submission" date="2022-08" db="UniProtKB">
        <authorList>
            <consortium name="EnsemblMetazoa"/>
        </authorList>
    </citation>
    <scope>IDENTIFICATION</scope>
    <source>
        <strain evidence="1">Israel</strain>
    </source>
</reference>
<dbReference type="InterPro" id="IPR051188">
    <property type="entry name" value="PHD-type_Zinc_Finger"/>
</dbReference>
<dbReference type="InterPro" id="IPR034732">
    <property type="entry name" value="EPHD"/>
</dbReference>
<dbReference type="AlphaFoldDB" id="A0A1B0DP50"/>
<dbReference type="Proteomes" id="UP000092462">
    <property type="component" value="Unassembled WGS sequence"/>
</dbReference>
<name>A0A1B0DP50_PHLPP</name>
<dbReference type="PANTHER" id="PTHR12420">
    <property type="entry name" value="PHD FINGER PROTEIN"/>
    <property type="match status" value="1"/>
</dbReference>
<dbReference type="Gene3D" id="3.30.40.10">
    <property type="entry name" value="Zinc/RING finger domain, C3HC4 (zinc finger)"/>
    <property type="match status" value="1"/>
</dbReference>
<protein>
    <submittedName>
        <fullName evidence="1">Uncharacterized protein</fullName>
    </submittedName>
</protein>
<evidence type="ECO:0000313" key="2">
    <source>
        <dbReference type="Proteomes" id="UP000092462"/>
    </source>
</evidence>
<dbReference type="EnsemblMetazoa" id="PPAI010286-RA">
    <property type="protein sequence ID" value="PPAI010286-PA"/>
    <property type="gene ID" value="PPAI010286"/>
</dbReference>
<dbReference type="Pfam" id="PF13771">
    <property type="entry name" value="zf-HC5HC2H"/>
    <property type="match status" value="1"/>
</dbReference>
<dbReference type="PANTHER" id="PTHR12420:SF42">
    <property type="entry name" value="G2_M PHASE-SPECIFIC E3 UBIQUITIN-PROTEIN LIGASE"/>
    <property type="match status" value="1"/>
</dbReference>
<organism evidence="1 2">
    <name type="scientific">Phlebotomus papatasi</name>
    <name type="common">Sandfly</name>
    <dbReference type="NCBI Taxonomy" id="29031"/>
    <lineage>
        <taxon>Eukaryota</taxon>
        <taxon>Metazoa</taxon>
        <taxon>Ecdysozoa</taxon>
        <taxon>Arthropoda</taxon>
        <taxon>Hexapoda</taxon>
        <taxon>Insecta</taxon>
        <taxon>Pterygota</taxon>
        <taxon>Neoptera</taxon>
        <taxon>Endopterygota</taxon>
        <taxon>Diptera</taxon>
        <taxon>Nematocera</taxon>
        <taxon>Psychodoidea</taxon>
        <taxon>Psychodidae</taxon>
        <taxon>Phlebotomus</taxon>
        <taxon>Phlebotomus</taxon>
    </lineage>
</organism>
<accession>A0A1B0DP50</accession>